<proteinExistence type="predicted"/>
<dbReference type="EMBL" id="JACXVP010000001">
    <property type="protein sequence ID" value="KAG5630567.1"/>
    <property type="molecule type" value="Genomic_DNA"/>
</dbReference>
<evidence type="ECO:0000313" key="2">
    <source>
        <dbReference type="Proteomes" id="UP000824120"/>
    </source>
</evidence>
<sequence>MKRSKTIISLSMETYAGYRTVIYFRNGFDEYYMIDLESFPEKLSPITNFTAEQMKVVEQRTAVEQRTGWSVIDECIGGIQEEKGKNIFTVGLYNIHAN</sequence>
<dbReference type="Proteomes" id="UP000824120">
    <property type="component" value="Chromosome 1"/>
</dbReference>
<evidence type="ECO:0000313" key="1">
    <source>
        <dbReference type="EMBL" id="KAG5630567.1"/>
    </source>
</evidence>
<accession>A0A9J6B2G1</accession>
<name>A0A9J6B2G1_SOLCO</name>
<gene>
    <name evidence="1" type="ORF">H5410_002284</name>
</gene>
<reference evidence="1 2" key="1">
    <citation type="submission" date="2020-09" db="EMBL/GenBank/DDBJ databases">
        <title>De no assembly of potato wild relative species, Solanum commersonii.</title>
        <authorList>
            <person name="Cho K."/>
        </authorList>
    </citation>
    <scope>NUCLEOTIDE SEQUENCE [LARGE SCALE GENOMIC DNA]</scope>
    <source>
        <strain evidence="1">LZ3.2</strain>
        <tissue evidence="1">Leaf</tissue>
    </source>
</reference>
<comment type="caution">
    <text evidence="1">The sequence shown here is derived from an EMBL/GenBank/DDBJ whole genome shotgun (WGS) entry which is preliminary data.</text>
</comment>
<organism evidence="1 2">
    <name type="scientific">Solanum commersonii</name>
    <name type="common">Commerson's wild potato</name>
    <name type="synonym">Commerson's nightshade</name>
    <dbReference type="NCBI Taxonomy" id="4109"/>
    <lineage>
        <taxon>Eukaryota</taxon>
        <taxon>Viridiplantae</taxon>
        <taxon>Streptophyta</taxon>
        <taxon>Embryophyta</taxon>
        <taxon>Tracheophyta</taxon>
        <taxon>Spermatophyta</taxon>
        <taxon>Magnoliopsida</taxon>
        <taxon>eudicotyledons</taxon>
        <taxon>Gunneridae</taxon>
        <taxon>Pentapetalae</taxon>
        <taxon>asterids</taxon>
        <taxon>lamiids</taxon>
        <taxon>Solanales</taxon>
        <taxon>Solanaceae</taxon>
        <taxon>Solanoideae</taxon>
        <taxon>Solaneae</taxon>
        <taxon>Solanum</taxon>
    </lineage>
</organism>
<keyword evidence="2" id="KW-1185">Reference proteome</keyword>
<protein>
    <submittedName>
        <fullName evidence="1">Uncharacterized protein</fullName>
    </submittedName>
</protein>
<dbReference type="AlphaFoldDB" id="A0A9J6B2G1"/>